<proteinExistence type="predicted"/>
<dbReference type="HOGENOM" id="CLU_3109477_0_0_1"/>
<accession>A0A072UE18</accession>
<dbReference type="Proteomes" id="UP000002051">
    <property type="component" value="Unassembled WGS sequence"/>
</dbReference>
<evidence type="ECO:0000313" key="1">
    <source>
        <dbReference type="EMBL" id="KEH24070.1"/>
    </source>
</evidence>
<organism evidence="1 3">
    <name type="scientific">Medicago truncatula</name>
    <name type="common">Barrel medic</name>
    <name type="synonym">Medicago tribuloides</name>
    <dbReference type="NCBI Taxonomy" id="3880"/>
    <lineage>
        <taxon>Eukaryota</taxon>
        <taxon>Viridiplantae</taxon>
        <taxon>Streptophyta</taxon>
        <taxon>Embryophyta</taxon>
        <taxon>Tracheophyta</taxon>
        <taxon>Spermatophyta</taxon>
        <taxon>Magnoliopsida</taxon>
        <taxon>eudicotyledons</taxon>
        <taxon>Gunneridae</taxon>
        <taxon>Pentapetalae</taxon>
        <taxon>rosids</taxon>
        <taxon>fabids</taxon>
        <taxon>Fabales</taxon>
        <taxon>Fabaceae</taxon>
        <taxon>Papilionoideae</taxon>
        <taxon>50 kb inversion clade</taxon>
        <taxon>NPAAA clade</taxon>
        <taxon>Hologalegina</taxon>
        <taxon>IRL clade</taxon>
        <taxon>Trifolieae</taxon>
        <taxon>Medicago</taxon>
    </lineage>
</organism>
<dbReference type="EMBL" id="CM001223">
    <property type="protein sequence ID" value="KEH24070.1"/>
    <property type="molecule type" value="Genomic_DNA"/>
</dbReference>
<protein>
    <submittedName>
        <fullName evidence="1 2">Uncharacterized protein</fullName>
    </submittedName>
</protein>
<evidence type="ECO:0000313" key="2">
    <source>
        <dbReference type="EnsemblPlants" id="KEH24070"/>
    </source>
</evidence>
<keyword evidence="3" id="KW-1185">Reference proteome</keyword>
<name>A0A072UE18_MEDTR</name>
<dbReference type="AlphaFoldDB" id="A0A072UE18"/>
<sequence>MRRIPKRSMDSTIRHKTMLTCTPTSLQSFCYSEVPINIFKSPTKEFWSVIV</sequence>
<evidence type="ECO:0000313" key="3">
    <source>
        <dbReference type="Proteomes" id="UP000002051"/>
    </source>
</evidence>
<reference evidence="1 3" key="2">
    <citation type="journal article" date="2014" name="BMC Genomics">
        <title>An improved genome release (version Mt4.0) for the model legume Medicago truncatula.</title>
        <authorList>
            <person name="Tang H."/>
            <person name="Krishnakumar V."/>
            <person name="Bidwell S."/>
            <person name="Rosen B."/>
            <person name="Chan A."/>
            <person name="Zhou S."/>
            <person name="Gentzbittel L."/>
            <person name="Childs K.L."/>
            <person name="Yandell M."/>
            <person name="Gundlach H."/>
            <person name="Mayer K.F."/>
            <person name="Schwartz D.C."/>
            <person name="Town C.D."/>
        </authorList>
    </citation>
    <scope>GENOME REANNOTATION</scope>
    <source>
        <strain evidence="1">A17</strain>
        <strain evidence="2 3">cv. Jemalong A17</strain>
    </source>
</reference>
<dbReference type="EnsemblPlants" id="KEH24070">
    <property type="protein sequence ID" value="KEH24070"/>
    <property type="gene ID" value="MTR_7g103110"/>
</dbReference>
<reference evidence="1 3" key="1">
    <citation type="journal article" date="2011" name="Nature">
        <title>The Medicago genome provides insight into the evolution of rhizobial symbioses.</title>
        <authorList>
            <person name="Young N.D."/>
            <person name="Debelle F."/>
            <person name="Oldroyd G.E."/>
            <person name="Geurts R."/>
            <person name="Cannon S.B."/>
            <person name="Udvardi M.K."/>
            <person name="Benedito V.A."/>
            <person name="Mayer K.F."/>
            <person name="Gouzy J."/>
            <person name="Schoof H."/>
            <person name="Van de Peer Y."/>
            <person name="Proost S."/>
            <person name="Cook D.R."/>
            <person name="Meyers B.C."/>
            <person name="Spannagl M."/>
            <person name="Cheung F."/>
            <person name="De Mita S."/>
            <person name="Krishnakumar V."/>
            <person name="Gundlach H."/>
            <person name="Zhou S."/>
            <person name="Mudge J."/>
            <person name="Bharti A.K."/>
            <person name="Murray J.D."/>
            <person name="Naoumkina M.A."/>
            <person name="Rosen B."/>
            <person name="Silverstein K.A."/>
            <person name="Tang H."/>
            <person name="Rombauts S."/>
            <person name="Zhao P.X."/>
            <person name="Zhou P."/>
            <person name="Barbe V."/>
            <person name="Bardou P."/>
            <person name="Bechner M."/>
            <person name="Bellec A."/>
            <person name="Berger A."/>
            <person name="Berges H."/>
            <person name="Bidwell S."/>
            <person name="Bisseling T."/>
            <person name="Choisne N."/>
            <person name="Couloux A."/>
            <person name="Denny R."/>
            <person name="Deshpande S."/>
            <person name="Dai X."/>
            <person name="Doyle J.J."/>
            <person name="Dudez A.M."/>
            <person name="Farmer A.D."/>
            <person name="Fouteau S."/>
            <person name="Franken C."/>
            <person name="Gibelin C."/>
            <person name="Gish J."/>
            <person name="Goldstein S."/>
            <person name="Gonzalez A.J."/>
            <person name="Green P.J."/>
            <person name="Hallab A."/>
            <person name="Hartog M."/>
            <person name="Hua A."/>
            <person name="Humphray S.J."/>
            <person name="Jeong D.H."/>
            <person name="Jing Y."/>
            <person name="Jocker A."/>
            <person name="Kenton S.M."/>
            <person name="Kim D.J."/>
            <person name="Klee K."/>
            <person name="Lai H."/>
            <person name="Lang C."/>
            <person name="Lin S."/>
            <person name="Macmil S.L."/>
            <person name="Magdelenat G."/>
            <person name="Matthews L."/>
            <person name="McCorrison J."/>
            <person name="Monaghan E.L."/>
            <person name="Mun J.H."/>
            <person name="Najar F.Z."/>
            <person name="Nicholson C."/>
            <person name="Noirot C."/>
            <person name="O'Bleness M."/>
            <person name="Paule C.R."/>
            <person name="Poulain J."/>
            <person name="Prion F."/>
            <person name="Qin B."/>
            <person name="Qu C."/>
            <person name="Retzel E.F."/>
            <person name="Riddle C."/>
            <person name="Sallet E."/>
            <person name="Samain S."/>
            <person name="Samson N."/>
            <person name="Sanders I."/>
            <person name="Saurat O."/>
            <person name="Scarpelli C."/>
            <person name="Schiex T."/>
            <person name="Segurens B."/>
            <person name="Severin A.J."/>
            <person name="Sherrier D.J."/>
            <person name="Shi R."/>
            <person name="Sims S."/>
            <person name="Singer S.R."/>
            <person name="Sinharoy S."/>
            <person name="Sterck L."/>
            <person name="Viollet A."/>
            <person name="Wang B.B."/>
            <person name="Wang K."/>
            <person name="Wang M."/>
            <person name="Wang X."/>
            <person name="Warfsmann J."/>
            <person name="Weissenbach J."/>
            <person name="White D.D."/>
            <person name="White J.D."/>
            <person name="Wiley G.B."/>
            <person name="Wincker P."/>
            <person name="Xing Y."/>
            <person name="Yang L."/>
            <person name="Yao Z."/>
            <person name="Ying F."/>
            <person name="Zhai J."/>
            <person name="Zhou L."/>
            <person name="Zuber A."/>
            <person name="Denarie J."/>
            <person name="Dixon R.A."/>
            <person name="May G.D."/>
            <person name="Schwartz D.C."/>
            <person name="Rogers J."/>
            <person name="Quetier F."/>
            <person name="Town C.D."/>
            <person name="Roe B.A."/>
        </authorList>
    </citation>
    <scope>NUCLEOTIDE SEQUENCE [LARGE SCALE GENOMIC DNA]</scope>
    <source>
        <strain evidence="1">A17</strain>
        <strain evidence="2 3">cv. Jemalong A17</strain>
    </source>
</reference>
<gene>
    <name evidence="1" type="ordered locus">MTR_7g103110</name>
</gene>
<reference evidence="2" key="3">
    <citation type="submission" date="2015-04" db="UniProtKB">
        <authorList>
            <consortium name="EnsemblPlants"/>
        </authorList>
    </citation>
    <scope>IDENTIFICATION</scope>
    <source>
        <strain evidence="2">cv. Jemalong A17</strain>
    </source>
</reference>